<evidence type="ECO:0000256" key="12">
    <source>
        <dbReference type="RuleBase" id="RU003688"/>
    </source>
</evidence>
<dbReference type="EC" id="1.18.6.1" evidence="5"/>
<accession>A0A0A1SEX2</accession>
<dbReference type="GO" id="GO:0051539">
    <property type="term" value="F:4 iron, 4 sulfur cluster binding"/>
    <property type="evidence" value="ECO:0007669"/>
    <property type="project" value="UniProtKB-KW"/>
</dbReference>
<organism evidence="16 18">
    <name type="scientific">Paraclostridium sordellii</name>
    <name type="common">Clostridium sordellii</name>
    <dbReference type="NCBI Taxonomy" id="1505"/>
    <lineage>
        <taxon>Bacteria</taxon>
        <taxon>Bacillati</taxon>
        <taxon>Bacillota</taxon>
        <taxon>Clostridia</taxon>
        <taxon>Peptostreptococcales</taxon>
        <taxon>Peptostreptococcaceae</taxon>
        <taxon>Paraclostridium</taxon>
    </lineage>
</organism>
<dbReference type="GO" id="GO:0005524">
    <property type="term" value="F:ATP binding"/>
    <property type="evidence" value="ECO:0007669"/>
    <property type="project" value="UniProtKB-KW"/>
</dbReference>
<proteinExistence type="inferred from homology"/>
<dbReference type="PIRSF" id="PIRSF000363">
    <property type="entry name" value="Nitrogenase_iron"/>
    <property type="match status" value="1"/>
</dbReference>
<reference evidence="18 19" key="1">
    <citation type="submission" date="2015-01" db="EMBL/GenBank/DDBJ databases">
        <authorList>
            <person name="Aslett A.Martin."/>
            <person name="De Silva Nishadi"/>
        </authorList>
    </citation>
    <scope>NUCLEOTIDE SEQUENCE [LARGE SCALE GENOMIC DNA]</scope>
    <source>
        <strain evidence="16 18">R28058</strain>
        <strain evidence="19">UMC4404</strain>
    </source>
</reference>
<dbReference type="PRINTS" id="PR00091">
    <property type="entry name" value="NITROGNASEII"/>
</dbReference>
<evidence type="ECO:0000313" key="17">
    <source>
        <dbReference type="Proteomes" id="UP000032811"/>
    </source>
</evidence>
<dbReference type="EMBL" id="CEKZ01000003">
    <property type="protein sequence ID" value="CEQ02631.1"/>
    <property type="molecule type" value="Genomic_DNA"/>
</dbReference>
<dbReference type="Proteomes" id="UP000032811">
    <property type="component" value="Chromosome 1"/>
</dbReference>
<evidence type="ECO:0000313" key="15">
    <source>
        <dbReference type="EMBL" id="CEO32382.1"/>
    </source>
</evidence>
<evidence type="ECO:0000313" key="16">
    <source>
        <dbReference type="EMBL" id="CEQ02631.1"/>
    </source>
</evidence>
<comment type="catalytic activity">
    <reaction evidence="11">
        <text>N2 + 8 reduced [2Fe-2S]-[ferredoxin] + 16 ATP + 16 H2O = H2 + 8 oxidized [2Fe-2S]-[ferredoxin] + 2 NH4(+) + 16 ADP + 16 phosphate + 6 H(+)</text>
        <dbReference type="Rhea" id="RHEA:21448"/>
        <dbReference type="Rhea" id="RHEA-COMP:10000"/>
        <dbReference type="Rhea" id="RHEA-COMP:10001"/>
        <dbReference type="ChEBI" id="CHEBI:15377"/>
        <dbReference type="ChEBI" id="CHEBI:15378"/>
        <dbReference type="ChEBI" id="CHEBI:17997"/>
        <dbReference type="ChEBI" id="CHEBI:18276"/>
        <dbReference type="ChEBI" id="CHEBI:28938"/>
        <dbReference type="ChEBI" id="CHEBI:30616"/>
        <dbReference type="ChEBI" id="CHEBI:33737"/>
        <dbReference type="ChEBI" id="CHEBI:33738"/>
        <dbReference type="ChEBI" id="CHEBI:43474"/>
        <dbReference type="ChEBI" id="CHEBI:456216"/>
        <dbReference type="EC" id="1.18.6.1"/>
    </reaction>
</comment>
<evidence type="ECO:0000256" key="6">
    <source>
        <dbReference type="ARBA" id="ARBA00022723"/>
    </source>
</evidence>
<evidence type="ECO:0000256" key="13">
    <source>
        <dbReference type="SAM" id="Coils"/>
    </source>
</evidence>
<dbReference type="PATRIC" id="fig|1505.7.peg.670"/>
<dbReference type="Proteomes" id="UP000049685">
    <property type="component" value="Unassembled WGS sequence"/>
</dbReference>
<evidence type="ECO:0000256" key="7">
    <source>
        <dbReference type="ARBA" id="ARBA00022741"/>
    </source>
</evidence>
<dbReference type="RefSeq" id="WP_021128806.1">
    <property type="nucleotide sequence ID" value="NZ_CDNE01000003.1"/>
</dbReference>
<evidence type="ECO:0000256" key="11">
    <source>
        <dbReference type="ARBA" id="ARBA00047967"/>
    </source>
</evidence>
<comment type="subunit">
    <text evidence="4">Homodimer.</text>
</comment>
<keyword evidence="10 12" id="KW-0411">Iron-sulfur</keyword>
<comment type="similarity">
    <text evidence="3 12">Belongs to the NifH/BchL/ChlL family.</text>
</comment>
<feature type="coiled-coil region" evidence="13">
    <location>
        <begin position="177"/>
        <end position="204"/>
    </location>
</feature>
<dbReference type="GeneID" id="97536616"/>
<dbReference type="PANTHER" id="PTHR42864:SF2">
    <property type="entry name" value="LIGHT-INDEPENDENT PROTOCHLOROPHYLLIDE REDUCTASE IRON-SULFUR ATP-BINDING PROTEIN"/>
    <property type="match status" value="1"/>
</dbReference>
<evidence type="ECO:0000256" key="5">
    <source>
        <dbReference type="ARBA" id="ARBA00012773"/>
    </source>
</evidence>
<evidence type="ECO:0000256" key="8">
    <source>
        <dbReference type="ARBA" id="ARBA00022840"/>
    </source>
</evidence>
<evidence type="ECO:0000256" key="10">
    <source>
        <dbReference type="ARBA" id="ARBA00023014"/>
    </source>
</evidence>
<evidence type="ECO:0000256" key="1">
    <source>
        <dbReference type="ARBA" id="ARBA00001966"/>
    </source>
</evidence>
<keyword evidence="9 12" id="KW-0408">Iron</keyword>
<dbReference type="Gene3D" id="3.40.50.300">
    <property type="entry name" value="P-loop containing nucleotide triphosphate hydrolases"/>
    <property type="match status" value="1"/>
</dbReference>
<dbReference type="PANTHER" id="PTHR42864">
    <property type="entry name" value="LIGHT-INDEPENDENT PROTOCHLOROPHYLLIDE REDUCTASE IRON-SULFUR ATP-BINDING PROTEIN"/>
    <property type="match status" value="1"/>
</dbReference>
<keyword evidence="12" id="KW-0004">4Fe-4S</keyword>
<dbReference type="Proteomes" id="UP000049127">
    <property type="component" value="Unassembled WGS sequence"/>
</dbReference>
<dbReference type="GO" id="GO:0016163">
    <property type="term" value="F:nitrogenase activity"/>
    <property type="evidence" value="ECO:0007669"/>
    <property type="project" value="UniProtKB-EC"/>
</dbReference>
<keyword evidence="17" id="KW-1185">Reference proteome</keyword>
<name>A0A0A1SEX2_PARSO</name>
<evidence type="ECO:0000256" key="3">
    <source>
        <dbReference type="ARBA" id="ARBA00005504"/>
    </source>
</evidence>
<keyword evidence="6 12" id="KW-0479">Metal-binding</keyword>
<evidence type="ECO:0000313" key="19">
    <source>
        <dbReference type="Proteomes" id="UP000049685"/>
    </source>
</evidence>
<dbReference type="InterPro" id="IPR027417">
    <property type="entry name" value="P-loop_NTPase"/>
</dbReference>
<dbReference type="PROSITE" id="PS00692">
    <property type="entry name" value="NIFH_FRXC_2"/>
    <property type="match status" value="1"/>
</dbReference>
<keyword evidence="12 16" id="KW-0560">Oxidoreductase</keyword>
<dbReference type="OrthoDB" id="9778641at2"/>
<dbReference type="SUPFAM" id="SSF52540">
    <property type="entry name" value="P-loop containing nucleoside triphosphate hydrolases"/>
    <property type="match status" value="1"/>
</dbReference>
<dbReference type="InterPro" id="IPR030655">
    <property type="entry name" value="NifH/chlL_CS"/>
</dbReference>
<dbReference type="EMBL" id="LN679998">
    <property type="protein sequence ID" value="CEJ72855.1"/>
    <property type="molecule type" value="Genomic_DNA"/>
</dbReference>
<keyword evidence="8 12" id="KW-0067">ATP-binding</keyword>
<dbReference type="EMBL" id="CDNY01000003">
    <property type="protein sequence ID" value="CEO32382.1"/>
    <property type="molecule type" value="Genomic_DNA"/>
</dbReference>
<evidence type="ECO:0000256" key="4">
    <source>
        <dbReference type="ARBA" id="ARBA00011738"/>
    </source>
</evidence>
<evidence type="ECO:0000313" key="18">
    <source>
        <dbReference type="Proteomes" id="UP000049127"/>
    </source>
</evidence>
<dbReference type="GO" id="GO:0046872">
    <property type="term" value="F:metal ion binding"/>
    <property type="evidence" value="ECO:0007669"/>
    <property type="project" value="UniProtKB-KW"/>
</dbReference>
<comment type="function">
    <text evidence="2">The key enzymatic reactions in nitrogen fixation are catalyzed by the nitrogenase complex, which has 2 components: the iron protein and the molybdenum-iron protein.</text>
</comment>
<dbReference type="InterPro" id="IPR000392">
    <property type="entry name" value="NifH/frxC"/>
</dbReference>
<reference evidence="15" key="2">
    <citation type="submission" date="2015-01" db="EMBL/GenBank/DDBJ databases">
        <authorList>
            <person name="Aslett M.A."/>
            <person name="De Silva N."/>
        </authorList>
    </citation>
    <scope>NUCLEOTIDE SEQUENCE</scope>
    <source>
        <strain evidence="14 17">ATCC9714</strain>
        <strain evidence="15">UMC4404</strain>
    </source>
</reference>
<dbReference type="PROSITE" id="PS00746">
    <property type="entry name" value="NIFH_FRXC_1"/>
    <property type="match status" value="1"/>
</dbReference>
<sequence>MRKIAIYGKGGIGKSTTTSNLSAALSSLGYKVMQIGCDPKADSTKNLMKGEFIPTVLDVMDKKGDDVKLEDIVFEGYNGVLCVEAGGPTPGVGCAGRGIIAAFEKLEELNAFENYKPDIVIYDVLGDVVCGGFSMPIRNGYAKDVYIVTSGEMMSMYAASNISTAVNQFKNRGYASLKGLILNAKNVENEIDLVETLANEINSEVFHYVPRERMVQISENDGKTVIEKDKECEMANVYLELARKIINQK</sequence>
<dbReference type="eggNOG" id="COG1348">
    <property type="taxonomic scope" value="Bacteria"/>
</dbReference>
<dbReference type="PROSITE" id="PS51026">
    <property type="entry name" value="NIFH_FRXC_3"/>
    <property type="match status" value="1"/>
</dbReference>
<keyword evidence="7 12" id="KW-0547">Nucleotide-binding</keyword>
<keyword evidence="13" id="KW-0175">Coiled coil</keyword>
<gene>
    <name evidence="16" type="primary">nifH1</name>
    <name evidence="14" type="synonym">nifH</name>
    <name evidence="14" type="ORF">ATCC9714_07431</name>
    <name evidence="16" type="ORF">R28058_03641</name>
    <name evidence="15" type="ORF">UMC4404_03621</name>
</gene>
<protein>
    <recommendedName>
        <fullName evidence="5">nitrogenase</fullName>
        <ecNumber evidence="5">1.18.6.1</ecNumber>
    </recommendedName>
</protein>
<dbReference type="AlphaFoldDB" id="A0A0A1SEX2"/>
<comment type="cofactor">
    <cofactor evidence="1">
        <name>[4Fe-4S] cluster</name>
        <dbReference type="ChEBI" id="CHEBI:49883"/>
    </cofactor>
</comment>
<evidence type="ECO:0000313" key="14">
    <source>
        <dbReference type="EMBL" id="CEJ72855.1"/>
    </source>
</evidence>
<evidence type="ECO:0000256" key="2">
    <source>
        <dbReference type="ARBA" id="ARBA00002234"/>
    </source>
</evidence>
<evidence type="ECO:0000256" key="9">
    <source>
        <dbReference type="ARBA" id="ARBA00023004"/>
    </source>
</evidence>
<dbReference type="CDD" id="cd02040">
    <property type="entry name" value="NifH"/>
    <property type="match status" value="1"/>
</dbReference>
<dbReference type="Pfam" id="PF00142">
    <property type="entry name" value="Fer4_NifH"/>
    <property type="match status" value="1"/>
</dbReference>